<dbReference type="GO" id="GO:0009307">
    <property type="term" value="P:DNA restriction-modification system"/>
    <property type="evidence" value="ECO:0007669"/>
    <property type="project" value="InterPro"/>
</dbReference>
<dbReference type="GO" id="GO:1904047">
    <property type="term" value="F:S-adenosyl-L-methionine binding"/>
    <property type="evidence" value="ECO:0007669"/>
    <property type="project" value="TreeGrafter"/>
</dbReference>
<dbReference type="PIRSF" id="PIRSF000398">
    <property type="entry name" value="M_m6A_EcoRV"/>
    <property type="match status" value="1"/>
</dbReference>
<dbReference type="AlphaFoldDB" id="A0A7M3MAU4"/>
<comment type="caution">
    <text evidence="4">The sequence shown here is derived from an EMBL/GenBank/DDBJ whole genome shotgun (WGS) entry which is preliminary data.</text>
</comment>
<organism evidence="4 5">
    <name type="scientific">Oceanidesulfovibrio indonesiensis</name>
    <dbReference type="NCBI Taxonomy" id="54767"/>
    <lineage>
        <taxon>Bacteria</taxon>
        <taxon>Pseudomonadati</taxon>
        <taxon>Thermodesulfobacteriota</taxon>
        <taxon>Desulfovibrionia</taxon>
        <taxon>Desulfovibrionales</taxon>
        <taxon>Desulfovibrionaceae</taxon>
        <taxon>Oceanidesulfovibrio</taxon>
    </lineage>
</organism>
<gene>
    <name evidence="4" type="ORF">DPQ33_16300</name>
</gene>
<evidence type="ECO:0000313" key="5">
    <source>
        <dbReference type="Proteomes" id="UP000448292"/>
    </source>
</evidence>
<protein>
    <submittedName>
        <fullName evidence="4">DNA adenine methylase</fullName>
    </submittedName>
</protein>
<evidence type="ECO:0000256" key="1">
    <source>
        <dbReference type="ARBA" id="ARBA00022603"/>
    </source>
</evidence>
<dbReference type="SUPFAM" id="SSF53335">
    <property type="entry name" value="S-adenosyl-L-methionine-dependent methyltransferases"/>
    <property type="match status" value="1"/>
</dbReference>
<dbReference type="InterPro" id="IPR029063">
    <property type="entry name" value="SAM-dependent_MTases_sf"/>
</dbReference>
<dbReference type="Pfam" id="PF02086">
    <property type="entry name" value="MethyltransfD12"/>
    <property type="match status" value="1"/>
</dbReference>
<dbReference type="GO" id="GO:0006298">
    <property type="term" value="P:mismatch repair"/>
    <property type="evidence" value="ECO:0007669"/>
    <property type="project" value="TreeGrafter"/>
</dbReference>
<dbReference type="GO" id="GO:0043565">
    <property type="term" value="F:sequence-specific DNA binding"/>
    <property type="evidence" value="ECO:0007669"/>
    <property type="project" value="TreeGrafter"/>
</dbReference>
<dbReference type="Gene3D" id="3.40.50.150">
    <property type="entry name" value="Vaccinia Virus protein VP39"/>
    <property type="match status" value="2"/>
</dbReference>
<dbReference type="PANTHER" id="PTHR30481:SF2">
    <property type="entry name" value="SITE-SPECIFIC DNA-METHYLTRANSFERASE (ADENINE-SPECIFIC)"/>
    <property type="match status" value="1"/>
</dbReference>
<dbReference type="OrthoDB" id="9805629at2"/>
<evidence type="ECO:0000313" key="4">
    <source>
        <dbReference type="EMBL" id="TVM15048.1"/>
    </source>
</evidence>
<dbReference type="GO" id="GO:0032259">
    <property type="term" value="P:methylation"/>
    <property type="evidence" value="ECO:0007669"/>
    <property type="project" value="UniProtKB-KW"/>
</dbReference>
<dbReference type="InterPro" id="IPR012263">
    <property type="entry name" value="M_m6A_EcoRV"/>
</dbReference>
<accession>A0A7M3MAU4</accession>
<dbReference type="RefSeq" id="WP_144304288.1">
    <property type="nucleotide sequence ID" value="NZ_QMIE01000019.1"/>
</dbReference>
<dbReference type="PRINTS" id="PR00505">
    <property type="entry name" value="D12N6MTFRASE"/>
</dbReference>
<proteinExistence type="predicted"/>
<dbReference type="EMBL" id="QMIE01000019">
    <property type="protein sequence ID" value="TVM15048.1"/>
    <property type="molecule type" value="Genomic_DNA"/>
</dbReference>
<dbReference type="Proteomes" id="UP000448292">
    <property type="component" value="Unassembled WGS sequence"/>
</dbReference>
<dbReference type="InterPro" id="IPR012327">
    <property type="entry name" value="MeTrfase_D12"/>
</dbReference>
<dbReference type="GO" id="GO:0009007">
    <property type="term" value="F:site-specific DNA-methyltransferase (adenine-specific) activity"/>
    <property type="evidence" value="ECO:0007669"/>
    <property type="project" value="UniProtKB-EC"/>
</dbReference>
<keyword evidence="2" id="KW-0808">Transferase</keyword>
<keyword evidence="3" id="KW-0949">S-adenosyl-L-methionine</keyword>
<reference evidence="4 5" key="1">
    <citation type="submission" date="2018-06" db="EMBL/GenBank/DDBJ databases">
        <title>Complete genome of Desulfovibrio indonesiensis P37SLT.</title>
        <authorList>
            <person name="Crispim J.S."/>
            <person name="Vidigal P.M.P."/>
            <person name="Silva L.C.F."/>
            <person name="Laguardia C.N."/>
            <person name="Araujo L.C."/>
            <person name="Dias R.S."/>
            <person name="Sousa M.P."/>
            <person name="Paula S.O."/>
            <person name="Silva C."/>
        </authorList>
    </citation>
    <scope>NUCLEOTIDE SEQUENCE [LARGE SCALE GENOMIC DNA]</scope>
    <source>
        <strain evidence="4 5">P37SLT</strain>
    </source>
</reference>
<sequence length="287" mass="32295">MGLTNSPLRYPGGKSSLAPFLADVVRLNGVEGGTYIEPYGGGAGAALSLLFGGLVRQIVINDFDHVIAAFWNSLLYNTDRFLNKIATVALDIDEWNRQKEILTKRIGSHFDLGFAAFYLNRCNRSGILSAGPIGGKFQNGNYTIGARFNREMLIDKVERIASHRDSIIIREDDAIDLLQQFVPTLPGPKFIYLDPPYYEKGQQLYLNAYDHEDHENLAWHLTSARKDELWVLTYDDTPEIRELYRSGMVSNYSLNYFAHHAKKGHELLITPPGLKLPNEVTVNYGLA</sequence>
<keyword evidence="1 4" id="KW-0489">Methyltransferase</keyword>
<evidence type="ECO:0000256" key="2">
    <source>
        <dbReference type="ARBA" id="ARBA00022679"/>
    </source>
</evidence>
<keyword evidence="5" id="KW-1185">Reference proteome</keyword>
<evidence type="ECO:0000256" key="3">
    <source>
        <dbReference type="ARBA" id="ARBA00022691"/>
    </source>
</evidence>
<name>A0A7M3MAU4_9BACT</name>
<dbReference type="PANTHER" id="PTHR30481">
    <property type="entry name" value="DNA ADENINE METHYLASE"/>
    <property type="match status" value="1"/>
</dbReference>